<dbReference type="AlphaFoldDB" id="A0A7Y0FT65"/>
<reference evidence="1 2" key="1">
    <citation type="submission" date="2020-04" db="EMBL/GenBank/DDBJ databases">
        <title>Chryseobacterium sp. RP-3-3 sp. nov., isolated from Jeju soil.</title>
        <authorList>
            <person name="Dahal R.H."/>
        </authorList>
    </citation>
    <scope>NUCLEOTIDE SEQUENCE [LARGE SCALE GENOMIC DNA]</scope>
    <source>
        <strain evidence="1 2">RP-3-3</strain>
    </source>
</reference>
<proteinExistence type="predicted"/>
<dbReference type="RefSeq" id="WP_169236402.1">
    <property type="nucleotide sequence ID" value="NZ_JABBGI010000032.1"/>
</dbReference>
<name>A0A7Y0FT65_9FLAO</name>
<gene>
    <name evidence="1" type="ORF">HHL23_19365</name>
</gene>
<comment type="caution">
    <text evidence="1">The sequence shown here is derived from an EMBL/GenBank/DDBJ whole genome shotgun (WGS) entry which is preliminary data.</text>
</comment>
<evidence type="ECO:0000313" key="1">
    <source>
        <dbReference type="EMBL" id="NML71938.1"/>
    </source>
</evidence>
<accession>A0A7Y0FT65</accession>
<organism evidence="1 2">
    <name type="scientific">Chryseobacterium antibioticum</name>
    <dbReference type="NCBI Taxonomy" id="2728847"/>
    <lineage>
        <taxon>Bacteria</taxon>
        <taxon>Pseudomonadati</taxon>
        <taxon>Bacteroidota</taxon>
        <taxon>Flavobacteriia</taxon>
        <taxon>Flavobacteriales</taxon>
        <taxon>Weeksellaceae</taxon>
        <taxon>Chryseobacterium group</taxon>
        <taxon>Chryseobacterium</taxon>
    </lineage>
</organism>
<sequence>MNGFIKYISILALFCLTSCQNYYFLKEQRVESDNHSYSKFKLYFDQGKNQIDFYTYGDYVYNKVDKQYIYFTSSEMRKLLYHNIPQNYTEQFLFMYTYQPTFSNILGFYYKGVSIEEVKKRYSGIPHKEDLNQVFSRYSFGKFQVFDLFKKVDGGVIRFVAINNPNYPKDPDYKKFNKEINDMFFENNNLLWDGYVEPLN</sequence>
<keyword evidence="2" id="KW-1185">Reference proteome</keyword>
<evidence type="ECO:0000313" key="2">
    <source>
        <dbReference type="Proteomes" id="UP000544054"/>
    </source>
</evidence>
<protein>
    <submittedName>
        <fullName evidence="1">Uncharacterized protein</fullName>
    </submittedName>
</protein>
<dbReference type="EMBL" id="JABBGI010000032">
    <property type="protein sequence ID" value="NML71938.1"/>
    <property type="molecule type" value="Genomic_DNA"/>
</dbReference>
<dbReference type="Proteomes" id="UP000544054">
    <property type="component" value="Unassembled WGS sequence"/>
</dbReference>